<evidence type="ECO:0000313" key="2">
    <source>
        <dbReference type="EMBL" id="AFS82896.1"/>
    </source>
</evidence>
<dbReference type="RefSeq" id="WP_014965267.1">
    <property type="nucleotide sequence ID" value="NC_018656.1"/>
</dbReference>
<dbReference type="HOGENOM" id="CLU_1891318_0_0_2"/>
<name>K0BF44_9ARCH</name>
<dbReference type="PATRIC" id="fig|1229909.8.peg.1199"/>
<reference evidence="2 3" key="1">
    <citation type="journal article" date="2012" name="J. Bacteriol.">
        <title>Draft Genome Sequence of an Ammonia-Oxidizing Archaeon, "Candidatus Nitrosopumilus sediminis" AR2, from Svalbard in the Arctic Circle.</title>
        <authorList>
            <person name="Park S.J."/>
            <person name="Kim J.G."/>
            <person name="Jung M.Y."/>
            <person name="Kim S.J."/>
            <person name="Cha I.T."/>
            <person name="Ghai R."/>
            <person name="Martin-Cuadrado A.B."/>
            <person name="Rodriguez-Valera F."/>
            <person name="Rhee S.K."/>
        </authorList>
    </citation>
    <scope>NUCLEOTIDE SEQUENCE [LARGE SCALE GENOMIC DNA]</scope>
    <source>
        <strain evidence="2 3">AR2</strain>
    </source>
</reference>
<dbReference type="AlphaFoldDB" id="K0BF44"/>
<dbReference type="GeneID" id="13696887"/>
<evidence type="ECO:0000256" key="1">
    <source>
        <dbReference type="SAM" id="Phobius"/>
    </source>
</evidence>
<organism evidence="2 3">
    <name type="scientific">Candidatus Nitrosopumilus sediminis</name>
    <dbReference type="NCBI Taxonomy" id="1229909"/>
    <lineage>
        <taxon>Archaea</taxon>
        <taxon>Nitrososphaerota</taxon>
        <taxon>Nitrososphaeria</taxon>
        <taxon>Nitrosopumilales</taxon>
        <taxon>Nitrosopumilaceae</taxon>
        <taxon>Nitrosopumilus</taxon>
    </lineage>
</organism>
<sequence>MKLRYKITIVIIAIGILIPASFLPINNLSVYLANQEYISNLPTVDVIGVVEFEKNGSMGFDYKLYLETESQNELKVERVFLEYENINQDFVGQEIRVIGNFEKDYQGYMMLRGSDFSKLEITPVIFIKEIEILN</sequence>
<protein>
    <submittedName>
        <fullName evidence="2">Uncharacterized protein</fullName>
    </submittedName>
</protein>
<dbReference type="EMBL" id="CP003843">
    <property type="protein sequence ID" value="AFS82896.1"/>
    <property type="molecule type" value="Genomic_DNA"/>
</dbReference>
<evidence type="ECO:0000313" key="3">
    <source>
        <dbReference type="Proteomes" id="UP000006100"/>
    </source>
</evidence>
<keyword evidence="3" id="KW-1185">Reference proteome</keyword>
<gene>
    <name evidence="2" type="ORF">NSED_05470</name>
</gene>
<keyword evidence="1" id="KW-1133">Transmembrane helix</keyword>
<accession>K0BF44</accession>
<dbReference type="KEGG" id="nir:NSED_05470"/>
<dbReference type="Proteomes" id="UP000006100">
    <property type="component" value="Chromosome"/>
</dbReference>
<proteinExistence type="predicted"/>
<feature type="transmembrane region" description="Helical" evidence="1">
    <location>
        <begin position="7"/>
        <end position="25"/>
    </location>
</feature>
<keyword evidence="1" id="KW-0472">Membrane</keyword>
<dbReference type="STRING" id="1229909.NSED_05470"/>
<keyword evidence="1" id="KW-0812">Transmembrane</keyword>